<sequence length="202" mass="22230">MVTDSVQGSGNCIWGIEMMDSPPSQNPTATHHFAKDSTTGFICTLKEPFHEKLLGLVNHRFSDVVEQQGIRFENLIDIYRLKMLSKGETKEGHSIEECWALKNKVQDLIVGGELTFVSTTSGKSIPIIGKSQGSPPSRTSLNIHPRKVTTSKSLLGYQLTRMIEKSISIPQPLHIAAVSLIPPSYTLNNYSEGPIVTKKNAP</sequence>
<comment type="caution">
    <text evidence="1">The sequence shown here is derived from an EMBL/GenBank/DDBJ whole genome shotgun (WGS) entry which is preliminary data.</text>
</comment>
<gene>
    <name evidence="1" type="ORF">ACH5RR_003088</name>
</gene>
<accession>A0ABD3AUH1</accession>
<keyword evidence="2" id="KW-1185">Reference proteome</keyword>
<organism evidence="1 2">
    <name type="scientific">Cinchona calisaya</name>
    <dbReference type="NCBI Taxonomy" id="153742"/>
    <lineage>
        <taxon>Eukaryota</taxon>
        <taxon>Viridiplantae</taxon>
        <taxon>Streptophyta</taxon>
        <taxon>Embryophyta</taxon>
        <taxon>Tracheophyta</taxon>
        <taxon>Spermatophyta</taxon>
        <taxon>Magnoliopsida</taxon>
        <taxon>eudicotyledons</taxon>
        <taxon>Gunneridae</taxon>
        <taxon>Pentapetalae</taxon>
        <taxon>asterids</taxon>
        <taxon>lamiids</taxon>
        <taxon>Gentianales</taxon>
        <taxon>Rubiaceae</taxon>
        <taxon>Cinchonoideae</taxon>
        <taxon>Cinchoneae</taxon>
        <taxon>Cinchona</taxon>
    </lineage>
</organism>
<evidence type="ECO:0000313" key="2">
    <source>
        <dbReference type="Proteomes" id="UP001630127"/>
    </source>
</evidence>
<dbReference type="AlphaFoldDB" id="A0ABD3AUH1"/>
<dbReference type="Proteomes" id="UP001630127">
    <property type="component" value="Unassembled WGS sequence"/>
</dbReference>
<evidence type="ECO:0000313" key="1">
    <source>
        <dbReference type="EMBL" id="KAL3534627.1"/>
    </source>
</evidence>
<protein>
    <submittedName>
        <fullName evidence="1">Uncharacterized protein</fullName>
    </submittedName>
</protein>
<reference evidence="1 2" key="1">
    <citation type="submission" date="2024-11" db="EMBL/GenBank/DDBJ databases">
        <title>A near-complete genome assembly of Cinchona calisaya.</title>
        <authorList>
            <person name="Lian D.C."/>
            <person name="Zhao X.W."/>
            <person name="Wei L."/>
        </authorList>
    </citation>
    <scope>NUCLEOTIDE SEQUENCE [LARGE SCALE GENOMIC DNA]</scope>
    <source>
        <tissue evidence="1">Nenye</tissue>
    </source>
</reference>
<proteinExistence type="predicted"/>
<name>A0ABD3AUH1_9GENT</name>
<dbReference type="EMBL" id="JBJUIK010000002">
    <property type="protein sequence ID" value="KAL3534627.1"/>
    <property type="molecule type" value="Genomic_DNA"/>
</dbReference>